<evidence type="ECO:0000313" key="2">
    <source>
        <dbReference type="Proteomes" id="UP000432209"/>
    </source>
</evidence>
<dbReference type="RefSeq" id="WP_153429495.1">
    <property type="nucleotide sequence ID" value="NZ_WIPH01000003.1"/>
</dbReference>
<accession>A0A7X1VLX8</accession>
<reference evidence="1 2" key="1">
    <citation type="submission" date="2019-10" db="EMBL/GenBank/DDBJ databases">
        <title>Gluconobacter aidae sp. nov., a novel species of acetic acid bacteria isolated in Thailand.</title>
        <authorList>
            <person name="Yukphan P."/>
            <person name="Charoenyingcharoen P."/>
            <person name="Malimas S."/>
            <person name="Muramatsu Y."/>
            <person name="Nakagawa Y."/>
            <person name="Tanasupawat S."/>
            <person name="Yamada Y."/>
        </authorList>
    </citation>
    <scope>NUCLEOTIDE SEQUENCE [LARGE SCALE GENOMIC DNA]</scope>
    <source>
        <strain evidence="1 2">AC10</strain>
    </source>
</reference>
<gene>
    <name evidence="1" type="ORF">GFJ39_02520</name>
</gene>
<protein>
    <submittedName>
        <fullName evidence="1">Uncharacterized protein</fullName>
    </submittedName>
</protein>
<name>A0A7X1VLX8_9PROT</name>
<sequence length="150" mass="16479">MGRRSPLPAFLFEKLPKYRRHRPASVQPRGAAPVVEQPDLLGWIPPLTHLAATEVEACFLNPAGFCPPAGEAFLYHLTDAGTARSLVETALPLADSLMFRTAKHLAEDLADVSAVGEMGIVRVRRRLIQPWLTADRQDGRPCYVLGPEIS</sequence>
<organism evidence="1 2">
    <name type="scientific">Gluconobacter aidae</name>
    <dbReference type="NCBI Taxonomy" id="2662454"/>
    <lineage>
        <taxon>Bacteria</taxon>
        <taxon>Pseudomonadati</taxon>
        <taxon>Pseudomonadota</taxon>
        <taxon>Alphaproteobacteria</taxon>
        <taxon>Acetobacterales</taxon>
        <taxon>Acetobacteraceae</taxon>
        <taxon>Gluconobacter</taxon>
    </lineage>
</organism>
<dbReference type="AlphaFoldDB" id="A0A7X1VLX8"/>
<proteinExistence type="predicted"/>
<dbReference type="EMBL" id="WIPH01000003">
    <property type="protein sequence ID" value="MQR98083.1"/>
    <property type="molecule type" value="Genomic_DNA"/>
</dbReference>
<comment type="caution">
    <text evidence="1">The sequence shown here is derived from an EMBL/GenBank/DDBJ whole genome shotgun (WGS) entry which is preliminary data.</text>
</comment>
<keyword evidence="2" id="KW-1185">Reference proteome</keyword>
<evidence type="ECO:0000313" key="1">
    <source>
        <dbReference type="EMBL" id="MQR98083.1"/>
    </source>
</evidence>
<dbReference type="Proteomes" id="UP000432209">
    <property type="component" value="Unassembled WGS sequence"/>
</dbReference>